<accession>A0ABV0EYW3</accession>
<sequence length="173" mass="20179">MNQILNLNTERWIPGYEYKYYANWNGQIFRVFKNGKKRELKGYVKGNLYCVKLSDGTRYREFPFQRVVWMTFKGPIPDGYFVVRKTKIKTLNSMQNLRLRSFAQHGKKTGGLASSKEVILMDEDGSILDSWISARKAAKDLFVSYQTVMDICNGKIKGKPIVNVRWARKNEAY</sequence>
<proteinExistence type="predicted"/>
<gene>
    <name evidence="2" type="ORF">BAU18_000562</name>
</gene>
<protein>
    <recommendedName>
        <fullName evidence="1">HNH nuclease domain-containing protein</fullName>
    </recommendedName>
</protein>
<dbReference type="Gene3D" id="3.90.75.20">
    <property type="match status" value="1"/>
</dbReference>
<dbReference type="InterPro" id="IPR036388">
    <property type="entry name" value="WH-like_DNA-bd_sf"/>
</dbReference>
<feature type="domain" description="HNH nuclease" evidence="1">
    <location>
        <begin position="64"/>
        <end position="106"/>
    </location>
</feature>
<dbReference type="EMBL" id="MAEI02000001">
    <property type="protein sequence ID" value="MEO1780984.1"/>
    <property type="molecule type" value="Genomic_DNA"/>
</dbReference>
<dbReference type="Gene3D" id="1.10.10.10">
    <property type="entry name" value="Winged helix-like DNA-binding domain superfamily/Winged helix DNA-binding domain"/>
    <property type="match status" value="1"/>
</dbReference>
<evidence type="ECO:0000313" key="3">
    <source>
        <dbReference type="Proteomes" id="UP001429357"/>
    </source>
</evidence>
<evidence type="ECO:0000313" key="2">
    <source>
        <dbReference type="EMBL" id="MEO1780984.1"/>
    </source>
</evidence>
<dbReference type="Pfam" id="PF13392">
    <property type="entry name" value="HNH_3"/>
    <property type="match status" value="1"/>
</dbReference>
<reference evidence="2" key="2">
    <citation type="submission" date="2024-02" db="EMBL/GenBank/DDBJ databases">
        <title>The Genome Sequence of Enterococcus diestrammenae JM9A.</title>
        <authorList>
            <person name="Earl A."/>
            <person name="Manson A."/>
            <person name="Gilmore M."/>
            <person name="Sanders J."/>
            <person name="Shea T."/>
            <person name="Howe W."/>
            <person name="Livny J."/>
            <person name="Cuomo C."/>
            <person name="Neafsey D."/>
            <person name="Birren B."/>
        </authorList>
    </citation>
    <scope>NUCLEOTIDE SEQUENCE</scope>
    <source>
        <strain evidence="2">JM9A</strain>
    </source>
</reference>
<comment type="caution">
    <text evidence="2">The sequence shown here is derived from an EMBL/GenBank/DDBJ whole genome shotgun (WGS) entry which is preliminary data.</text>
</comment>
<dbReference type="SUPFAM" id="SSF54060">
    <property type="entry name" value="His-Me finger endonucleases"/>
    <property type="match status" value="1"/>
</dbReference>
<keyword evidence="3" id="KW-1185">Reference proteome</keyword>
<reference evidence="2" key="1">
    <citation type="submission" date="2016-06" db="EMBL/GenBank/DDBJ databases">
        <authorList>
            <person name="Van Tyne D."/>
        </authorList>
    </citation>
    <scope>NUCLEOTIDE SEQUENCE</scope>
    <source>
        <strain evidence="2">JM9A</strain>
    </source>
</reference>
<name>A0ABV0EYW3_9ENTE</name>
<dbReference type="InterPro" id="IPR044925">
    <property type="entry name" value="His-Me_finger_sf"/>
</dbReference>
<evidence type="ECO:0000259" key="1">
    <source>
        <dbReference type="Pfam" id="PF13392"/>
    </source>
</evidence>
<dbReference type="InterPro" id="IPR003615">
    <property type="entry name" value="HNH_nuc"/>
</dbReference>
<dbReference type="Proteomes" id="UP001429357">
    <property type="component" value="Unassembled WGS sequence"/>
</dbReference>
<dbReference type="RefSeq" id="WP_161870609.1">
    <property type="nucleotide sequence ID" value="NZ_MAEI02000001.1"/>
</dbReference>
<organism evidence="2 3">
    <name type="scientific">Enterococcus diestrammenae</name>
    <dbReference type="NCBI Taxonomy" id="1155073"/>
    <lineage>
        <taxon>Bacteria</taxon>
        <taxon>Bacillati</taxon>
        <taxon>Bacillota</taxon>
        <taxon>Bacilli</taxon>
        <taxon>Lactobacillales</taxon>
        <taxon>Enterococcaceae</taxon>
        <taxon>Enterococcus</taxon>
    </lineage>
</organism>